<evidence type="ECO:0000313" key="12">
    <source>
        <dbReference type="Proteomes" id="UP000077755"/>
    </source>
</evidence>
<evidence type="ECO:0000256" key="8">
    <source>
        <dbReference type="ARBA" id="ARBA00037973"/>
    </source>
</evidence>
<evidence type="ECO:0000256" key="3">
    <source>
        <dbReference type="ARBA" id="ARBA00023015"/>
    </source>
</evidence>
<dbReference type="Proteomes" id="UP000077755">
    <property type="component" value="Chromosome 1"/>
</dbReference>
<keyword evidence="7" id="KW-0539">Nucleus</keyword>
<keyword evidence="12" id="KW-1185">Reference proteome</keyword>
<comment type="similarity">
    <text evidence="8">Belongs to the AP2/ERF transcription factor family. AP2 subfamily.</text>
</comment>
<evidence type="ECO:0000256" key="9">
    <source>
        <dbReference type="SAM" id="MobiDB-lite"/>
    </source>
</evidence>
<keyword evidence="5" id="KW-0010">Activator</keyword>
<dbReference type="SUPFAM" id="SSF54171">
    <property type="entry name" value="DNA-binding domain"/>
    <property type="match status" value="2"/>
</dbReference>
<dbReference type="Pfam" id="PF00847">
    <property type="entry name" value="AP2"/>
    <property type="match status" value="2"/>
</dbReference>
<dbReference type="GO" id="GO:0003700">
    <property type="term" value="F:DNA-binding transcription factor activity"/>
    <property type="evidence" value="ECO:0007669"/>
    <property type="project" value="InterPro"/>
</dbReference>
<reference evidence="11" key="2">
    <citation type="submission" date="2022-03" db="EMBL/GenBank/DDBJ databases">
        <title>Draft title - Genomic analysis of global carrot germplasm unveils the trajectory of domestication and the origin of high carotenoid orange carrot.</title>
        <authorList>
            <person name="Iorizzo M."/>
            <person name="Ellison S."/>
            <person name="Senalik D."/>
            <person name="Macko-Podgorni A."/>
            <person name="Grzebelus D."/>
            <person name="Bostan H."/>
            <person name="Rolling W."/>
            <person name="Curaba J."/>
            <person name="Simon P."/>
        </authorList>
    </citation>
    <scope>NUCLEOTIDE SEQUENCE</scope>
    <source>
        <tissue evidence="11">Leaf</tissue>
    </source>
</reference>
<dbReference type="FunFam" id="3.30.730.10:FF:000002">
    <property type="entry name" value="AP2-like ethylene-responsive transcription factor"/>
    <property type="match status" value="1"/>
</dbReference>
<evidence type="ECO:0000256" key="2">
    <source>
        <dbReference type="ARBA" id="ARBA00022737"/>
    </source>
</evidence>
<keyword evidence="6" id="KW-0804">Transcription</keyword>
<dbReference type="Gene3D" id="3.30.730.10">
    <property type="entry name" value="AP2/ERF domain"/>
    <property type="match status" value="2"/>
</dbReference>
<keyword evidence="3" id="KW-0805">Transcription regulation</keyword>
<accession>A0AAF0W6S5</accession>
<evidence type="ECO:0000313" key="11">
    <source>
        <dbReference type="EMBL" id="WOG83424.1"/>
    </source>
</evidence>
<keyword evidence="2" id="KW-0677">Repeat</keyword>
<keyword evidence="4" id="KW-0238">DNA-binding</keyword>
<dbReference type="GO" id="GO:0005634">
    <property type="term" value="C:nucleus"/>
    <property type="evidence" value="ECO:0007669"/>
    <property type="project" value="UniProtKB-SubCell"/>
</dbReference>
<dbReference type="CDD" id="cd00018">
    <property type="entry name" value="AP2"/>
    <property type="match status" value="2"/>
</dbReference>
<dbReference type="InterPro" id="IPR036955">
    <property type="entry name" value="AP2/ERF_dom_sf"/>
</dbReference>
<name>A0AAF0W6S5_DAUCS</name>
<protein>
    <recommendedName>
        <fullName evidence="10">AP2/ERF domain-containing protein</fullName>
    </recommendedName>
</protein>
<dbReference type="InterPro" id="IPR016177">
    <property type="entry name" value="DNA-bd_dom_sf"/>
</dbReference>
<dbReference type="AlphaFoldDB" id="A0AAF0W6S5"/>
<dbReference type="PROSITE" id="PS51032">
    <property type="entry name" value="AP2_ERF"/>
    <property type="match status" value="2"/>
</dbReference>
<evidence type="ECO:0000256" key="5">
    <source>
        <dbReference type="ARBA" id="ARBA00023159"/>
    </source>
</evidence>
<evidence type="ECO:0000259" key="10">
    <source>
        <dbReference type="PROSITE" id="PS51032"/>
    </source>
</evidence>
<evidence type="ECO:0000256" key="4">
    <source>
        <dbReference type="ARBA" id="ARBA00023125"/>
    </source>
</evidence>
<dbReference type="PANTHER" id="PTHR32467:SF118">
    <property type="entry name" value="ETHYLENE-RESPONSIVE TRANSCRIPTION FACTOR RAP2-7"/>
    <property type="match status" value="1"/>
</dbReference>
<gene>
    <name evidence="11" type="ORF">DCAR_0102599</name>
</gene>
<dbReference type="SMART" id="SM00380">
    <property type="entry name" value="AP2"/>
    <property type="match status" value="2"/>
</dbReference>
<reference evidence="11" key="1">
    <citation type="journal article" date="2016" name="Nat. Genet.">
        <title>A high-quality carrot genome assembly provides new insights into carotenoid accumulation and asterid genome evolution.</title>
        <authorList>
            <person name="Iorizzo M."/>
            <person name="Ellison S."/>
            <person name="Senalik D."/>
            <person name="Zeng P."/>
            <person name="Satapoomin P."/>
            <person name="Huang J."/>
            <person name="Bowman M."/>
            <person name="Iovene M."/>
            <person name="Sanseverino W."/>
            <person name="Cavagnaro P."/>
            <person name="Yildiz M."/>
            <person name="Macko-Podgorni A."/>
            <person name="Moranska E."/>
            <person name="Grzebelus E."/>
            <person name="Grzebelus D."/>
            <person name="Ashrafi H."/>
            <person name="Zheng Z."/>
            <person name="Cheng S."/>
            <person name="Spooner D."/>
            <person name="Van Deynze A."/>
            <person name="Simon P."/>
        </authorList>
    </citation>
    <scope>NUCLEOTIDE SEQUENCE</scope>
    <source>
        <tissue evidence="11">Leaf</tissue>
    </source>
</reference>
<evidence type="ECO:0000256" key="1">
    <source>
        <dbReference type="ARBA" id="ARBA00004123"/>
    </source>
</evidence>
<sequence>MLDLNLNYFPSSSFHDPAESQHLHLFGMQMNEHSGTSNSSVVNVETSSNAGDEEYSNQPYHEHCFDILKSGDDQVDEHEESYNQGSVVKPRFTTKELFPVRGSPRRMDPLVQQQVQQVKRSRRGPRSKSSQYRGVTFYRRTGRWESHIWDTGKQVYLGGFDTAHAAARAYDRAAIKFRGANADINFSISDYGEDLQKMKNVTKEEFVQILRRQSTGFSRGSSRYRGVTLHKCGRWEARMGQFLGKKYIYLGLFDSEIEAARAYDKAAIKCNGRDAVTNFEPSTYDNDFCSEAETGSLDLNLEMSPTDFADGAKGTDDFGSLSFQNHLKDIPDVRESRGRAMDKIIEVDLQPHWAWSNQGSYAEPTSVPLFSTAASSGFVTSRATAASAGFYFISPPHRHTSKPCQIAANTNSVFYY</sequence>
<dbReference type="GO" id="GO:0003677">
    <property type="term" value="F:DNA binding"/>
    <property type="evidence" value="ECO:0007669"/>
    <property type="project" value="UniProtKB-KW"/>
</dbReference>
<feature type="compositionally biased region" description="Low complexity" evidence="9">
    <location>
        <begin position="34"/>
        <end position="49"/>
    </location>
</feature>
<feature type="domain" description="AP2/ERF" evidence="10">
    <location>
        <begin position="223"/>
        <end position="280"/>
    </location>
</feature>
<evidence type="ECO:0000256" key="6">
    <source>
        <dbReference type="ARBA" id="ARBA00023163"/>
    </source>
</evidence>
<dbReference type="InterPro" id="IPR001471">
    <property type="entry name" value="AP2/ERF_dom"/>
</dbReference>
<dbReference type="FunFam" id="3.30.730.10:FF:000004">
    <property type="entry name" value="AP2-like ethylene-responsive transcription factor"/>
    <property type="match status" value="1"/>
</dbReference>
<proteinExistence type="inferred from homology"/>
<feature type="region of interest" description="Disordered" evidence="9">
    <location>
        <begin position="31"/>
        <end position="53"/>
    </location>
</feature>
<comment type="subcellular location">
    <subcellularLocation>
        <location evidence="1">Nucleus</location>
    </subcellularLocation>
</comment>
<feature type="domain" description="AP2/ERF" evidence="10">
    <location>
        <begin position="131"/>
        <end position="187"/>
    </location>
</feature>
<dbReference type="EMBL" id="CP093343">
    <property type="protein sequence ID" value="WOG83424.1"/>
    <property type="molecule type" value="Genomic_DNA"/>
</dbReference>
<evidence type="ECO:0000256" key="7">
    <source>
        <dbReference type="ARBA" id="ARBA00023242"/>
    </source>
</evidence>
<organism evidence="11 12">
    <name type="scientific">Daucus carota subsp. sativus</name>
    <name type="common">Carrot</name>
    <dbReference type="NCBI Taxonomy" id="79200"/>
    <lineage>
        <taxon>Eukaryota</taxon>
        <taxon>Viridiplantae</taxon>
        <taxon>Streptophyta</taxon>
        <taxon>Embryophyta</taxon>
        <taxon>Tracheophyta</taxon>
        <taxon>Spermatophyta</taxon>
        <taxon>Magnoliopsida</taxon>
        <taxon>eudicotyledons</taxon>
        <taxon>Gunneridae</taxon>
        <taxon>Pentapetalae</taxon>
        <taxon>asterids</taxon>
        <taxon>campanulids</taxon>
        <taxon>Apiales</taxon>
        <taxon>Apiaceae</taxon>
        <taxon>Apioideae</taxon>
        <taxon>Scandiceae</taxon>
        <taxon>Daucinae</taxon>
        <taxon>Daucus</taxon>
        <taxon>Daucus sect. Daucus</taxon>
    </lineage>
</organism>
<dbReference type="PRINTS" id="PR00367">
    <property type="entry name" value="ETHRSPELEMNT"/>
</dbReference>
<dbReference type="PANTHER" id="PTHR32467">
    <property type="entry name" value="AP2-LIKE ETHYLENE-RESPONSIVE TRANSCRIPTION FACTOR"/>
    <property type="match status" value="1"/>
</dbReference>